<keyword evidence="1" id="KW-1133">Transmembrane helix</keyword>
<proteinExistence type="predicted"/>
<evidence type="ECO:0000259" key="2">
    <source>
        <dbReference type="Pfam" id="PF05699"/>
    </source>
</evidence>
<dbReference type="Pfam" id="PF05699">
    <property type="entry name" value="Dimer_Tnp_hAT"/>
    <property type="match status" value="1"/>
</dbReference>
<dbReference type="InterPro" id="IPR008906">
    <property type="entry name" value="HATC_C_dom"/>
</dbReference>
<feature type="transmembrane region" description="Helical" evidence="1">
    <location>
        <begin position="43"/>
        <end position="67"/>
    </location>
</feature>
<dbReference type="STRING" id="144512.A0A0V0U104"/>
<keyword evidence="1" id="KW-0472">Membrane</keyword>
<name>A0A0V0U104_9BILA</name>
<organism evidence="3 4">
    <name type="scientific">Trichinella murrelli</name>
    <dbReference type="NCBI Taxonomy" id="144512"/>
    <lineage>
        <taxon>Eukaryota</taxon>
        <taxon>Metazoa</taxon>
        <taxon>Ecdysozoa</taxon>
        <taxon>Nematoda</taxon>
        <taxon>Enoplea</taxon>
        <taxon>Dorylaimia</taxon>
        <taxon>Trichinellida</taxon>
        <taxon>Trichinellidae</taxon>
        <taxon>Trichinella</taxon>
    </lineage>
</organism>
<dbReference type="AlphaFoldDB" id="A0A0V0U104"/>
<dbReference type="EMBL" id="JYDJ01000086">
    <property type="protein sequence ID" value="KRX44933.1"/>
    <property type="molecule type" value="Genomic_DNA"/>
</dbReference>
<dbReference type="GO" id="GO:0046983">
    <property type="term" value="F:protein dimerization activity"/>
    <property type="evidence" value="ECO:0007669"/>
    <property type="project" value="InterPro"/>
</dbReference>
<comment type="caution">
    <text evidence="3">The sequence shown here is derived from an EMBL/GenBank/DDBJ whole genome shotgun (WGS) entry which is preliminary data.</text>
</comment>
<accession>A0A0V0U104</accession>
<feature type="domain" description="HAT C-terminal dimerisation" evidence="2">
    <location>
        <begin position="2"/>
        <end position="50"/>
    </location>
</feature>
<dbReference type="Proteomes" id="UP000055048">
    <property type="component" value="Unassembled WGS sequence"/>
</dbReference>
<keyword evidence="4" id="KW-1185">Reference proteome</keyword>
<evidence type="ECO:0000256" key="1">
    <source>
        <dbReference type="SAM" id="Phobius"/>
    </source>
</evidence>
<gene>
    <name evidence="3" type="ORF">T05_7104</name>
</gene>
<evidence type="ECO:0000313" key="4">
    <source>
        <dbReference type="Proteomes" id="UP000055048"/>
    </source>
</evidence>
<dbReference type="OrthoDB" id="5872133at2759"/>
<sequence length="71" mass="8023">MVSLLLQIFATHPITSASAERSFTAVKYLKSYFRTTMTEERLNRFAAMCTFILTFPLILTLLTFLLADAGI</sequence>
<reference evidence="3 4" key="1">
    <citation type="submission" date="2015-01" db="EMBL/GenBank/DDBJ databases">
        <title>Evolution of Trichinella species and genotypes.</title>
        <authorList>
            <person name="Korhonen P.K."/>
            <person name="Edoardo P."/>
            <person name="Giuseppe L.R."/>
            <person name="Gasser R.B."/>
        </authorList>
    </citation>
    <scope>NUCLEOTIDE SEQUENCE [LARGE SCALE GENOMIC DNA]</scope>
    <source>
        <strain evidence="3">ISS417</strain>
    </source>
</reference>
<evidence type="ECO:0000313" key="3">
    <source>
        <dbReference type="EMBL" id="KRX44933.1"/>
    </source>
</evidence>
<keyword evidence="1" id="KW-0812">Transmembrane</keyword>
<protein>
    <recommendedName>
        <fullName evidence="2">HAT C-terminal dimerisation domain-containing protein</fullName>
    </recommendedName>
</protein>